<evidence type="ECO:0000256" key="9">
    <source>
        <dbReference type="ARBA" id="ARBA00047481"/>
    </source>
</evidence>
<dbReference type="UniPathway" id="UPA00031">
    <property type="reaction ID" value="UER00012"/>
</dbReference>
<dbReference type="InterPro" id="IPR015422">
    <property type="entry name" value="PyrdxlP-dep_Trfase_small"/>
</dbReference>
<dbReference type="Gene3D" id="3.40.640.10">
    <property type="entry name" value="Type I PLP-dependent aspartate aminotransferase-like (Major domain)"/>
    <property type="match status" value="1"/>
</dbReference>
<keyword evidence="6" id="KW-0032">Aminotransferase</keyword>
<comment type="cofactor">
    <cofactor evidence="1">
        <name>pyridoxal 5'-phosphate</name>
        <dbReference type="ChEBI" id="CHEBI:597326"/>
    </cofactor>
</comment>
<organism evidence="11 12">
    <name type="scientific">Pseudoalteromonas luteoviolacea CPMOR-1</name>
    <dbReference type="NCBI Taxonomy" id="1365248"/>
    <lineage>
        <taxon>Bacteria</taxon>
        <taxon>Pseudomonadati</taxon>
        <taxon>Pseudomonadota</taxon>
        <taxon>Gammaproteobacteria</taxon>
        <taxon>Alteromonadales</taxon>
        <taxon>Pseudoalteromonadaceae</taxon>
        <taxon>Pseudoalteromonas</taxon>
    </lineage>
</organism>
<dbReference type="Gene3D" id="3.90.1150.10">
    <property type="entry name" value="Aspartate Aminotransferase, domain 1"/>
    <property type="match status" value="1"/>
</dbReference>
<keyword evidence="7" id="KW-0808">Transferase</keyword>
<reference evidence="11 12" key="1">
    <citation type="submission" date="2013-07" db="EMBL/GenBank/DDBJ databases">
        <title>Comparative Genomic and Metabolomic Analysis of Twelve Strains of Pseudoalteromonas luteoviolacea.</title>
        <authorList>
            <person name="Vynne N.G."/>
            <person name="Mansson M."/>
            <person name="Gram L."/>
        </authorList>
    </citation>
    <scope>NUCLEOTIDE SEQUENCE [LARGE SCALE GENOMIC DNA]</scope>
    <source>
        <strain evidence="11 12">CPMOR-1</strain>
    </source>
</reference>
<dbReference type="Proteomes" id="UP000076486">
    <property type="component" value="Unassembled WGS sequence"/>
</dbReference>
<dbReference type="GO" id="GO:0030170">
    <property type="term" value="F:pyridoxal phosphate binding"/>
    <property type="evidence" value="ECO:0007669"/>
    <property type="project" value="InterPro"/>
</dbReference>
<comment type="subunit">
    <text evidence="4">Homodimer.</text>
</comment>
<dbReference type="Pfam" id="PF00155">
    <property type="entry name" value="Aminotran_1_2"/>
    <property type="match status" value="1"/>
</dbReference>
<evidence type="ECO:0000256" key="8">
    <source>
        <dbReference type="ARBA" id="ARBA00022898"/>
    </source>
</evidence>
<protein>
    <recommendedName>
        <fullName evidence="5">histidinol-phosphate transaminase</fullName>
        <ecNumber evidence="5">2.6.1.9</ecNumber>
    </recommendedName>
</protein>
<evidence type="ECO:0000256" key="5">
    <source>
        <dbReference type="ARBA" id="ARBA00012748"/>
    </source>
</evidence>
<proteinExistence type="inferred from homology"/>
<dbReference type="GO" id="GO:0004400">
    <property type="term" value="F:histidinol-phosphate transaminase activity"/>
    <property type="evidence" value="ECO:0007669"/>
    <property type="project" value="UniProtKB-EC"/>
</dbReference>
<dbReference type="EMBL" id="AUYC01000001">
    <property type="protein sequence ID" value="KZN68645.1"/>
    <property type="molecule type" value="Genomic_DNA"/>
</dbReference>
<comment type="pathway">
    <text evidence="2">Amino-acid biosynthesis; L-histidine biosynthesis; L-histidine from 5-phospho-alpha-D-ribose 1-diphosphate: step 7/9.</text>
</comment>
<dbReference type="InterPro" id="IPR015424">
    <property type="entry name" value="PyrdxlP-dep_Trfase"/>
</dbReference>
<dbReference type="PATRIC" id="fig|1365248.3.peg.47"/>
<comment type="catalytic activity">
    <reaction evidence="9">
        <text>L-histidinol phosphate + 2-oxoglutarate = 3-(imidazol-4-yl)-2-oxopropyl phosphate + L-glutamate</text>
        <dbReference type="Rhea" id="RHEA:23744"/>
        <dbReference type="ChEBI" id="CHEBI:16810"/>
        <dbReference type="ChEBI" id="CHEBI:29985"/>
        <dbReference type="ChEBI" id="CHEBI:57766"/>
        <dbReference type="ChEBI" id="CHEBI:57980"/>
        <dbReference type="EC" id="2.6.1.9"/>
    </reaction>
</comment>
<dbReference type="PANTHER" id="PTHR43643">
    <property type="entry name" value="HISTIDINOL-PHOSPHATE AMINOTRANSFERASE 2"/>
    <property type="match status" value="1"/>
</dbReference>
<evidence type="ECO:0000256" key="3">
    <source>
        <dbReference type="ARBA" id="ARBA00007970"/>
    </source>
</evidence>
<evidence type="ECO:0000313" key="11">
    <source>
        <dbReference type="EMBL" id="KZN68645.1"/>
    </source>
</evidence>
<name>A0A167NQQ2_9GAMM</name>
<dbReference type="RefSeq" id="WP_063366219.1">
    <property type="nucleotide sequence ID" value="NZ_AUYC01000001.1"/>
</dbReference>
<evidence type="ECO:0000313" key="12">
    <source>
        <dbReference type="Proteomes" id="UP000076486"/>
    </source>
</evidence>
<evidence type="ECO:0000256" key="7">
    <source>
        <dbReference type="ARBA" id="ARBA00022679"/>
    </source>
</evidence>
<keyword evidence="8" id="KW-0663">Pyridoxal phosphate</keyword>
<evidence type="ECO:0000256" key="4">
    <source>
        <dbReference type="ARBA" id="ARBA00011738"/>
    </source>
</evidence>
<sequence length="365" mass="40382">MNDVSKQVSDGFRQLQPYKAGLTTEAIKSQYGLDNVYKFASNESPFPPSEFAVEAMSEMLTEINRYPDYTDLRASIAQEYQLALNNVMLGSGSINVLDVLFQAFSVKDSNIVFTSSAYFGYPLLAQKSGLTVKLAQPNAQLNHVAENLIQQCDENTSLLVIDNPGNFSGGALSADEIELILTRVSKETIVILDQAYEEFSDAPSFKIDEQTFSRFPNLVITRTFSKAHSLAALRVGYALADVAIIDWLNRGQQPFPVSSIGAAAAMASLNDRAYRQLVIESTKRGRKKLFDGLTALGLQCYPSNANFVLAEFGEKASEIFLSLLEAGFITRQMQVYQRPDLIRISVGNDEENTLLLQKLKELLHA</sequence>
<accession>A0A167NQQ2</accession>
<evidence type="ECO:0000256" key="1">
    <source>
        <dbReference type="ARBA" id="ARBA00001933"/>
    </source>
</evidence>
<comment type="similarity">
    <text evidence="3">Belongs to the class-II pyridoxal-phosphate-dependent aminotransferase family. Histidinol-phosphate aminotransferase subfamily.</text>
</comment>
<evidence type="ECO:0000259" key="10">
    <source>
        <dbReference type="Pfam" id="PF00155"/>
    </source>
</evidence>
<dbReference type="InterPro" id="IPR050106">
    <property type="entry name" value="HistidinolP_aminotransfase"/>
</dbReference>
<dbReference type="InterPro" id="IPR015421">
    <property type="entry name" value="PyrdxlP-dep_Trfase_major"/>
</dbReference>
<dbReference type="AlphaFoldDB" id="A0A167NQQ2"/>
<comment type="caution">
    <text evidence="11">The sequence shown here is derived from an EMBL/GenBank/DDBJ whole genome shotgun (WGS) entry which is preliminary data.</text>
</comment>
<dbReference type="InterPro" id="IPR004839">
    <property type="entry name" value="Aminotransferase_I/II_large"/>
</dbReference>
<dbReference type="GO" id="GO:0000105">
    <property type="term" value="P:L-histidine biosynthetic process"/>
    <property type="evidence" value="ECO:0007669"/>
    <property type="project" value="UniProtKB-UniPathway"/>
</dbReference>
<evidence type="ECO:0000256" key="6">
    <source>
        <dbReference type="ARBA" id="ARBA00022576"/>
    </source>
</evidence>
<dbReference type="NCBIfam" id="TIGR01141">
    <property type="entry name" value="hisC"/>
    <property type="match status" value="1"/>
</dbReference>
<dbReference type="EC" id="2.6.1.9" evidence="5"/>
<dbReference type="CDD" id="cd00609">
    <property type="entry name" value="AAT_like"/>
    <property type="match status" value="1"/>
</dbReference>
<gene>
    <name evidence="11" type="ORF">N473_00215</name>
</gene>
<dbReference type="SUPFAM" id="SSF53383">
    <property type="entry name" value="PLP-dependent transferases"/>
    <property type="match status" value="1"/>
</dbReference>
<evidence type="ECO:0000256" key="2">
    <source>
        <dbReference type="ARBA" id="ARBA00005011"/>
    </source>
</evidence>
<dbReference type="PANTHER" id="PTHR43643:SF3">
    <property type="entry name" value="HISTIDINOL-PHOSPHATE AMINOTRANSFERASE"/>
    <property type="match status" value="1"/>
</dbReference>
<feature type="domain" description="Aminotransferase class I/classII large" evidence="10">
    <location>
        <begin position="35"/>
        <end position="359"/>
    </location>
</feature>
<dbReference type="InterPro" id="IPR005861">
    <property type="entry name" value="HisP_aminotrans"/>
</dbReference>